<protein>
    <recommendedName>
        <fullName evidence="3">Rab-GAP TBC domain-containing protein</fullName>
    </recommendedName>
</protein>
<dbReference type="GO" id="GO:0006888">
    <property type="term" value="P:endoplasmic reticulum to Golgi vesicle-mediated transport"/>
    <property type="evidence" value="ECO:0007669"/>
    <property type="project" value="TreeGrafter"/>
</dbReference>
<dbReference type="Gene3D" id="1.10.472.80">
    <property type="entry name" value="Ypt/Rab-GAP domain of gyp1p, domain 3"/>
    <property type="match status" value="1"/>
</dbReference>
<name>A0A2G9RT12_AQUCT</name>
<gene>
    <name evidence="4" type="ORF">AB205_0030650</name>
</gene>
<feature type="transmembrane region" description="Helical" evidence="2">
    <location>
        <begin position="35"/>
        <end position="52"/>
    </location>
</feature>
<dbReference type="InterPro" id="IPR000195">
    <property type="entry name" value="Rab-GAP-TBC_dom"/>
</dbReference>
<reference evidence="4" key="1">
    <citation type="submission" date="2017-08" db="EMBL/GenBank/DDBJ databases">
        <title>Assembly of the North American Bullfrog Genome.</title>
        <authorList>
            <person name="Warren R.L."/>
            <person name="Vandervalk B.P."/>
            <person name="Kucuk E."/>
            <person name="Birol I."/>
            <person name="Helbing C."/>
            <person name="Pandoh P."/>
            <person name="Behsaz B."/>
            <person name="Mohamadi H."/>
            <person name="Chu J."/>
            <person name="Jackman S."/>
            <person name="Hammond S.A."/>
            <person name="Veldhoen N."/>
            <person name="Kirk H."/>
            <person name="Zhao Y."/>
            <person name="Coope R."/>
            <person name="Pleasance S."/>
            <person name="Moore R."/>
            <person name="Holt R."/>
        </authorList>
    </citation>
    <scope>NUCLEOTIDE SEQUENCE</scope>
    <source>
        <strain evidence="4">Bruno</strain>
        <tissue evidence="4">Liver</tissue>
    </source>
</reference>
<dbReference type="EMBL" id="KV931777">
    <property type="protein sequence ID" value="PIO31012.1"/>
    <property type="molecule type" value="Genomic_DNA"/>
</dbReference>
<dbReference type="SUPFAM" id="SSF47923">
    <property type="entry name" value="Ypt/Rab-GAP domain of gyp1p"/>
    <property type="match status" value="1"/>
</dbReference>
<evidence type="ECO:0000256" key="2">
    <source>
        <dbReference type="SAM" id="Phobius"/>
    </source>
</evidence>
<dbReference type="AlphaFoldDB" id="A0A2G9RT12"/>
<dbReference type="OrthoDB" id="206700at2759"/>
<sequence length="105" mass="12289">MDPSMDNTKHILNYLMPIIELVNPVLHDFMQRAEVGTIFALSWLITWFGHVLSDFRHVVRLYDFFLACHPLMPIYFAAVVRISVLPLYLAQAPFMREKDKLVVHC</sequence>
<dbReference type="InterPro" id="IPR035969">
    <property type="entry name" value="Rab-GAP_TBC_sf"/>
</dbReference>
<feature type="transmembrane region" description="Helical" evidence="2">
    <location>
        <begin position="72"/>
        <end position="90"/>
    </location>
</feature>
<keyword evidence="1" id="KW-0343">GTPase activation</keyword>
<dbReference type="GO" id="GO:0005096">
    <property type="term" value="F:GTPase activator activity"/>
    <property type="evidence" value="ECO:0007669"/>
    <property type="project" value="UniProtKB-KW"/>
</dbReference>
<dbReference type="PANTHER" id="PTHR20913">
    <property type="entry name" value="TBC1 DOMAIN FAMILY MEMBER 20/GTPASE"/>
    <property type="match status" value="1"/>
</dbReference>
<evidence type="ECO:0000259" key="3">
    <source>
        <dbReference type="PROSITE" id="PS50086"/>
    </source>
</evidence>
<keyword evidence="2" id="KW-0812">Transmembrane</keyword>
<dbReference type="PROSITE" id="PS50086">
    <property type="entry name" value="TBC_RABGAP"/>
    <property type="match status" value="1"/>
</dbReference>
<feature type="domain" description="Rab-GAP TBC" evidence="3">
    <location>
        <begin position="1"/>
        <end position="69"/>
    </location>
</feature>
<accession>A0A2G9RT12</accession>
<evidence type="ECO:0000256" key="1">
    <source>
        <dbReference type="ARBA" id="ARBA00022468"/>
    </source>
</evidence>
<dbReference type="InterPro" id="IPR045913">
    <property type="entry name" value="TBC20/Gyp8-like"/>
</dbReference>
<dbReference type="PANTHER" id="PTHR20913:SF10">
    <property type="entry name" value="TBC1 DOMAIN FAMILY MEMBER 20"/>
    <property type="match status" value="1"/>
</dbReference>
<dbReference type="GO" id="GO:0005789">
    <property type="term" value="C:endoplasmic reticulum membrane"/>
    <property type="evidence" value="ECO:0007669"/>
    <property type="project" value="TreeGrafter"/>
</dbReference>
<proteinExistence type="predicted"/>
<dbReference type="Pfam" id="PF00566">
    <property type="entry name" value="RabGAP-TBC"/>
    <property type="match status" value="1"/>
</dbReference>
<evidence type="ECO:0000313" key="4">
    <source>
        <dbReference type="EMBL" id="PIO31012.1"/>
    </source>
</evidence>
<organism evidence="4">
    <name type="scientific">Aquarana catesbeiana</name>
    <name type="common">American bullfrog</name>
    <name type="synonym">Rana catesbeiana</name>
    <dbReference type="NCBI Taxonomy" id="8400"/>
    <lineage>
        <taxon>Eukaryota</taxon>
        <taxon>Metazoa</taxon>
        <taxon>Chordata</taxon>
        <taxon>Craniata</taxon>
        <taxon>Vertebrata</taxon>
        <taxon>Euteleostomi</taxon>
        <taxon>Amphibia</taxon>
        <taxon>Batrachia</taxon>
        <taxon>Anura</taxon>
        <taxon>Neobatrachia</taxon>
        <taxon>Ranoidea</taxon>
        <taxon>Ranidae</taxon>
        <taxon>Aquarana</taxon>
    </lineage>
</organism>
<keyword evidence="2" id="KW-0472">Membrane</keyword>
<keyword evidence="2" id="KW-1133">Transmembrane helix</keyword>